<evidence type="ECO:0000313" key="2">
    <source>
        <dbReference type="Proteomes" id="UP001055634"/>
    </source>
</evidence>
<gene>
    <name evidence="1" type="ORF">GURKE_00010</name>
</gene>
<reference evidence="1" key="1">
    <citation type="submission" date="2022-04" db="EMBL/GenBank/DDBJ databases">
        <authorList>
            <person name="Friedrich I."/>
            <person name="Schneider D."/>
            <person name="Poehlein A."/>
            <person name="Hertel R."/>
            <person name="Daniel R."/>
        </authorList>
    </citation>
    <scope>NUCLEOTIDE SEQUENCE</scope>
</reference>
<name>A0A9E7N443_9CAUD</name>
<sequence length="383" mass="43226">MTAQNHGKRGDTTPKTIKGKLVGQDDFKIAIVEAVQLQGQASMNSLISTIGMEWDTKEKRKILGQTLFNMAKRGTLRRVEGERGLFEVSPGYHRRGVSVFHANEEGVLDVLRSLGGFARFSEIMDAYGLRARGKDVNAIRARRQRARDDRETDADLRDLHTDVSPNDTSEYQAILRVLVNSKKVRQDYLLRGWYNLPIDEIRNLPLRGRFAGLVIKATQLDFGVKRGWMDERDEHFTRVGSVVQAARRARGDGFRDLRDFVRIPKVAAALLDLSRRPRIARELTSWYSAETAAHIEEMKAQGASPEDVGAYRRQREDDELGEQYLVDLMKRFEAGGEGMYGVNTHLNAPLSFYTAIAEALSICPVAMSRGLLEVPSLSDDWIM</sequence>
<organism evidence="1 2">
    <name type="scientific">Brevundimonas phage vB_BpoS-Gurke</name>
    <dbReference type="NCBI Taxonomy" id="2948599"/>
    <lineage>
        <taxon>Viruses</taxon>
        <taxon>Duplodnaviria</taxon>
        <taxon>Heunggongvirae</taxon>
        <taxon>Uroviricota</taxon>
        <taxon>Caudoviricetes</taxon>
        <taxon>Jeanschmidtviridae</taxon>
        <taxon>Kikimoravirus</taxon>
        <taxon>Kikimoravirus gurke</taxon>
    </lineage>
</organism>
<dbReference type="EMBL" id="ON529850">
    <property type="protein sequence ID" value="UTC28034.1"/>
    <property type="molecule type" value="Genomic_DNA"/>
</dbReference>
<proteinExistence type="predicted"/>
<dbReference type="Proteomes" id="UP001055634">
    <property type="component" value="Segment"/>
</dbReference>
<keyword evidence="2" id="KW-1185">Reference proteome</keyword>
<protein>
    <submittedName>
        <fullName evidence="1">Uncharacterized protein</fullName>
    </submittedName>
</protein>
<accession>A0A9E7N443</accession>
<evidence type="ECO:0000313" key="1">
    <source>
        <dbReference type="EMBL" id="UTC28034.1"/>
    </source>
</evidence>